<sequence>MDGDKVQVSFGFKKKIQSKVDETKLVKDKDNQQENKDFIGELDASTGKKKEKKELIIPLIQRNRWKNVDTKDATSAAEQTDNLESKAAKELLQESQQFLDKAAVSENEQFDSMAVPLLLKNKVPEGFETDDRLNVALRADEASLADYGEVPIEAFGMAMIRGMGWNPKVGIGRTFKQNTKVLEANVRPKGLGLGASSIKTKGNNTQGNQNEEKLELKKGAYVLVQSGSHNRKYGVITGLDPDNAQCLVKLALDGKTASIGQFALKVVDTKEYKNYGKDLSRLSSAYVEKDQEKSPDKGIKSNGERKERHTEEHHKHKKRKREHDEETTSPSRSHKTEHSKSKKRGYDYERQSDNSQNKHSSEKKQKTKKSRTRTWLRPHLRVRMVNERFKKGRYYREKLVVEDVLDAYGKCTCRTDSGALLDGITEDMLETVVPRSSSDAYVIIVTKGRLEYDGKLAKILEKDKSSCKAYLQLLEDRDVALRVSFDEMCEYAGDIEAEDAF</sequence>
<dbReference type="EMBL" id="LR785558">
    <property type="protein sequence ID" value="CAB3250590.1"/>
    <property type="molecule type" value="mRNA"/>
</dbReference>
<dbReference type="GO" id="GO:0000398">
    <property type="term" value="P:mRNA splicing, via spliceosome"/>
    <property type="evidence" value="ECO:0007669"/>
    <property type="project" value="InterPro"/>
</dbReference>
<dbReference type="Pfam" id="PF25088">
    <property type="entry name" value="GPKOW_C"/>
    <property type="match status" value="1"/>
</dbReference>
<feature type="region of interest" description="Disordered" evidence="3">
    <location>
        <begin position="286"/>
        <end position="374"/>
    </location>
</feature>
<dbReference type="Pfam" id="PF12656">
    <property type="entry name" value="G-patch_2"/>
    <property type="match status" value="1"/>
</dbReference>
<dbReference type="PROSITE" id="PS50174">
    <property type="entry name" value="G_PATCH"/>
    <property type="match status" value="1"/>
</dbReference>
<reference evidence="5" key="1">
    <citation type="submission" date="2020-04" db="EMBL/GenBank/DDBJ databases">
        <authorList>
            <person name="Neveu A P."/>
        </authorList>
    </citation>
    <scope>NUCLEOTIDE SEQUENCE</scope>
    <source>
        <tissue evidence="5">Whole embryo</tissue>
    </source>
</reference>
<feature type="compositionally biased region" description="Basic and acidic residues" evidence="3">
    <location>
        <begin position="287"/>
        <end position="313"/>
    </location>
</feature>
<dbReference type="InterPro" id="IPR000467">
    <property type="entry name" value="G_patch_dom"/>
</dbReference>
<feature type="compositionally biased region" description="Basic and acidic residues" evidence="3">
    <location>
        <begin position="334"/>
        <end position="352"/>
    </location>
</feature>
<proteinExistence type="evidence at transcript level"/>
<feature type="region of interest" description="Disordered" evidence="3">
    <location>
        <begin position="27"/>
        <end position="49"/>
    </location>
</feature>
<evidence type="ECO:0000259" key="4">
    <source>
        <dbReference type="PROSITE" id="PS50174"/>
    </source>
</evidence>
<dbReference type="AlphaFoldDB" id="A0A6F9DEG7"/>
<evidence type="ECO:0000256" key="1">
    <source>
        <dbReference type="ARBA" id="ARBA00004123"/>
    </source>
</evidence>
<dbReference type="InterPro" id="IPR026822">
    <property type="entry name" value="Spp2/MOS2_G-patch"/>
</dbReference>
<protein>
    <submittedName>
        <fullName evidence="5">G patch domain and KOW motifs-containing protein-like</fullName>
    </submittedName>
</protein>
<feature type="domain" description="G-patch" evidence="4">
    <location>
        <begin position="152"/>
        <end position="198"/>
    </location>
</feature>
<feature type="compositionally biased region" description="Basic and acidic residues" evidence="3">
    <location>
        <begin position="27"/>
        <end position="39"/>
    </location>
</feature>
<dbReference type="InterPro" id="IPR041993">
    <property type="entry name" value="GPKOW_KOW1"/>
</dbReference>
<dbReference type="PANTHER" id="PTHR15818">
    <property type="entry name" value="G PATCH AND KOW-CONTAINING"/>
    <property type="match status" value="1"/>
</dbReference>
<comment type="subcellular location">
    <subcellularLocation>
        <location evidence="1">Nucleus</location>
    </subcellularLocation>
</comment>
<accession>A0A6F9DEG7</accession>
<dbReference type="SMART" id="SM00443">
    <property type="entry name" value="G_patch"/>
    <property type="match status" value="1"/>
</dbReference>
<dbReference type="Gene3D" id="2.30.30.140">
    <property type="match status" value="1"/>
</dbReference>
<evidence type="ECO:0000256" key="2">
    <source>
        <dbReference type="ARBA" id="ARBA00023242"/>
    </source>
</evidence>
<dbReference type="InterPro" id="IPR045166">
    <property type="entry name" value="Spp2-like"/>
</dbReference>
<dbReference type="GO" id="GO:0003676">
    <property type="term" value="F:nucleic acid binding"/>
    <property type="evidence" value="ECO:0007669"/>
    <property type="project" value="InterPro"/>
</dbReference>
<evidence type="ECO:0000256" key="3">
    <source>
        <dbReference type="SAM" id="MobiDB-lite"/>
    </source>
</evidence>
<feature type="compositionally biased region" description="Basic residues" evidence="3">
    <location>
        <begin position="365"/>
        <end position="374"/>
    </location>
</feature>
<evidence type="ECO:0000313" key="5">
    <source>
        <dbReference type="EMBL" id="CAB3250590.1"/>
    </source>
</evidence>
<dbReference type="PANTHER" id="PTHR15818:SF2">
    <property type="entry name" value="G-PATCH DOMAIN AND KOW MOTIFS-CONTAINING PROTEIN"/>
    <property type="match status" value="1"/>
</dbReference>
<name>A0A6F9DEG7_9ASCI</name>
<organism evidence="5">
    <name type="scientific">Phallusia mammillata</name>
    <dbReference type="NCBI Taxonomy" id="59560"/>
    <lineage>
        <taxon>Eukaryota</taxon>
        <taxon>Metazoa</taxon>
        <taxon>Chordata</taxon>
        <taxon>Tunicata</taxon>
        <taxon>Ascidiacea</taxon>
        <taxon>Phlebobranchia</taxon>
        <taxon>Ascidiidae</taxon>
        <taxon>Phallusia</taxon>
    </lineage>
</organism>
<gene>
    <name evidence="5" type="primary">Gpkow</name>
</gene>
<keyword evidence="2" id="KW-0539">Nucleus</keyword>
<dbReference type="GO" id="GO:0005681">
    <property type="term" value="C:spliceosomal complex"/>
    <property type="evidence" value="ECO:0007669"/>
    <property type="project" value="TreeGrafter"/>
</dbReference>
<dbReference type="CDD" id="cd13152">
    <property type="entry name" value="KOW_GPKOW_A"/>
    <property type="match status" value="1"/>
</dbReference>